<dbReference type="GO" id="GO:0005829">
    <property type="term" value="C:cytosol"/>
    <property type="evidence" value="ECO:0007669"/>
    <property type="project" value="TreeGrafter"/>
</dbReference>
<dbReference type="InterPro" id="IPR002942">
    <property type="entry name" value="S4_RNA-bd"/>
</dbReference>
<evidence type="ECO:0000256" key="5">
    <source>
        <dbReference type="ARBA" id="ARBA00022884"/>
    </source>
</evidence>
<evidence type="ECO:0000256" key="4">
    <source>
        <dbReference type="ARBA" id="ARBA00022840"/>
    </source>
</evidence>
<keyword evidence="1 9" id="KW-0963">Cytoplasm</keyword>
<dbReference type="PRINTS" id="PR01040">
    <property type="entry name" value="TRNASYNTHTYR"/>
</dbReference>
<dbReference type="STRING" id="1798650.A2945_02085"/>
<dbReference type="PANTHER" id="PTHR11766:SF1">
    <property type="entry name" value="TYROSINE--TRNA LIGASE"/>
    <property type="match status" value="1"/>
</dbReference>
<dbReference type="PROSITE" id="PS50889">
    <property type="entry name" value="S4"/>
    <property type="match status" value="1"/>
</dbReference>
<sequence length="395" mass="44482">MALEEKVKHLLERNVEEVINRKHLEDALHSGRKLRVKFGIDPTSPDLHLGHAVVLRKLKEFQDMGHVVVLIIGDFTARIGDPSGRDKTRPPLTEREVKDNMKHYLRQAAKVLNVKGAEVVHNGTWLEKLDGVKILELLGLLSVQQIIERQDFAKRLTSHQSIRMHEFMYPVMQAYDSVVVKADVELGGTDQTFNLLMGRSMMERLKMRPQDVLTVPLLEGLDGVKKMSKSMGNYIGLEDEPDDMFGKVMSLPDKLTERYFLLATELEGPEIKKLQKELSPRDLKARLGREIVKLYHGEEAARAAEEKFVAMFSRGEMPEDLPGLKLAGKITVLDMVIASGAAKSKGEARRLVEQGAVKISGKTKDDPNEILALEGGEVVRIGKKHFFRIEADRRG</sequence>
<reference evidence="12 13" key="1">
    <citation type="journal article" date="2016" name="Nat. Commun.">
        <title>Thousands of microbial genomes shed light on interconnected biogeochemical processes in an aquifer system.</title>
        <authorList>
            <person name="Anantharaman K."/>
            <person name="Brown C.T."/>
            <person name="Hug L.A."/>
            <person name="Sharon I."/>
            <person name="Castelle C.J."/>
            <person name="Probst A.J."/>
            <person name="Thomas B.C."/>
            <person name="Singh A."/>
            <person name="Wilkins M.J."/>
            <person name="Karaoz U."/>
            <person name="Brodie E.L."/>
            <person name="Williams K.H."/>
            <person name="Hubbard S.S."/>
            <person name="Banfield J.F."/>
        </authorList>
    </citation>
    <scope>NUCLEOTIDE SEQUENCE [LARGE SCALE GENOMIC DNA]</scope>
</reference>
<accession>A0A1G2CED9</accession>
<dbReference type="GO" id="GO:0003723">
    <property type="term" value="F:RNA binding"/>
    <property type="evidence" value="ECO:0007669"/>
    <property type="project" value="UniProtKB-KW"/>
</dbReference>
<evidence type="ECO:0000256" key="8">
    <source>
        <dbReference type="ARBA" id="ARBA00048248"/>
    </source>
</evidence>
<dbReference type="NCBIfam" id="TIGR00234">
    <property type="entry name" value="tyrS"/>
    <property type="match status" value="1"/>
</dbReference>
<dbReference type="EC" id="6.1.1.1" evidence="9"/>
<comment type="caution">
    <text evidence="12">The sequence shown here is derived from an EMBL/GenBank/DDBJ whole genome shotgun (WGS) entry which is preliminary data.</text>
</comment>
<evidence type="ECO:0000256" key="2">
    <source>
        <dbReference type="ARBA" id="ARBA00022598"/>
    </source>
</evidence>
<evidence type="ECO:0000256" key="1">
    <source>
        <dbReference type="ARBA" id="ARBA00022490"/>
    </source>
</evidence>
<comment type="function">
    <text evidence="9">Catalyzes the attachment of tyrosine to tRNA(Tyr) in a two-step reaction: tyrosine is first activated by ATP to form Tyr-AMP and then transferred to the acceptor end of tRNA(Tyr).</text>
</comment>
<dbReference type="InterPro" id="IPR014729">
    <property type="entry name" value="Rossmann-like_a/b/a_fold"/>
</dbReference>
<dbReference type="CDD" id="cd00805">
    <property type="entry name" value="TyrRS_core"/>
    <property type="match status" value="1"/>
</dbReference>
<dbReference type="InterPro" id="IPR024088">
    <property type="entry name" value="Tyr-tRNA-ligase_bac-type"/>
</dbReference>
<dbReference type="Gene3D" id="3.40.50.620">
    <property type="entry name" value="HUPs"/>
    <property type="match status" value="1"/>
</dbReference>
<evidence type="ECO:0000256" key="7">
    <source>
        <dbReference type="ARBA" id="ARBA00023146"/>
    </source>
</evidence>
<dbReference type="Gene3D" id="3.10.290.10">
    <property type="entry name" value="RNA-binding S4 domain"/>
    <property type="match status" value="1"/>
</dbReference>
<dbReference type="InterPro" id="IPR024108">
    <property type="entry name" value="Tyr-tRNA-ligase_bac_2"/>
</dbReference>
<dbReference type="EMBL" id="MHLA01000013">
    <property type="protein sequence ID" value="OGY99763.1"/>
    <property type="molecule type" value="Genomic_DNA"/>
</dbReference>
<evidence type="ECO:0000256" key="9">
    <source>
        <dbReference type="HAMAP-Rule" id="MF_02007"/>
    </source>
</evidence>
<evidence type="ECO:0000313" key="12">
    <source>
        <dbReference type="EMBL" id="OGY99763.1"/>
    </source>
</evidence>
<feature type="short sequence motif" description="'KMSKS' region" evidence="9">
    <location>
        <begin position="226"/>
        <end position="230"/>
    </location>
</feature>
<keyword evidence="4 9" id="KW-0067">ATP-binding</keyword>
<dbReference type="Pfam" id="PF01479">
    <property type="entry name" value="S4"/>
    <property type="match status" value="1"/>
</dbReference>
<keyword evidence="6 9" id="KW-0648">Protein biosynthesis</keyword>
<evidence type="ECO:0000256" key="3">
    <source>
        <dbReference type="ARBA" id="ARBA00022741"/>
    </source>
</evidence>
<organism evidence="12 13">
    <name type="scientific">Candidatus Liptonbacteria bacterium RIFCSPLOWO2_01_FULL_52_25</name>
    <dbReference type="NCBI Taxonomy" id="1798650"/>
    <lineage>
        <taxon>Bacteria</taxon>
        <taxon>Candidatus Liptoniibacteriota</taxon>
    </lineage>
</organism>
<feature type="short sequence motif" description="'HIGH' region" evidence="9">
    <location>
        <begin position="42"/>
        <end position="51"/>
    </location>
</feature>
<dbReference type="SUPFAM" id="SSF55174">
    <property type="entry name" value="Alpha-L RNA-binding motif"/>
    <property type="match status" value="1"/>
</dbReference>
<evidence type="ECO:0000256" key="6">
    <source>
        <dbReference type="ARBA" id="ARBA00022917"/>
    </source>
</evidence>
<evidence type="ECO:0000259" key="11">
    <source>
        <dbReference type="SMART" id="SM00363"/>
    </source>
</evidence>
<feature type="binding site" evidence="9">
    <location>
        <position position="229"/>
    </location>
    <ligand>
        <name>ATP</name>
        <dbReference type="ChEBI" id="CHEBI:30616"/>
    </ligand>
</feature>
<dbReference type="GO" id="GO:0004831">
    <property type="term" value="F:tyrosine-tRNA ligase activity"/>
    <property type="evidence" value="ECO:0007669"/>
    <property type="project" value="UniProtKB-UniRule"/>
</dbReference>
<protein>
    <recommendedName>
        <fullName evidence="9">Tyrosine--tRNA ligase</fullName>
        <ecNumber evidence="9">6.1.1.1</ecNumber>
    </recommendedName>
    <alternativeName>
        <fullName evidence="9">Tyrosyl-tRNA synthetase</fullName>
        <shortName evidence="9">TyrRS</shortName>
    </alternativeName>
</protein>
<dbReference type="InterPro" id="IPR002305">
    <property type="entry name" value="aa-tRNA-synth_Ic"/>
</dbReference>
<dbReference type="InterPro" id="IPR001412">
    <property type="entry name" value="aa-tRNA-synth_I_CS"/>
</dbReference>
<keyword evidence="5 10" id="KW-0694">RNA-binding</keyword>
<dbReference type="GO" id="GO:0006437">
    <property type="term" value="P:tyrosyl-tRNA aminoacylation"/>
    <property type="evidence" value="ECO:0007669"/>
    <property type="project" value="UniProtKB-UniRule"/>
</dbReference>
<dbReference type="GO" id="GO:0005524">
    <property type="term" value="F:ATP binding"/>
    <property type="evidence" value="ECO:0007669"/>
    <property type="project" value="UniProtKB-UniRule"/>
</dbReference>
<dbReference type="InterPro" id="IPR036986">
    <property type="entry name" value="S4_RNA-bd_sf"/>
</dbReference>
<dbReference type="InterPro" id="IPR002307">
    <property type="entry name" value="Tyr-tRNA-ligase"/>
</dbReference>
<name>A0A1G2CED9_9BACT</name>
<dbReference type="PANTHER" id="PTHR11766">
    <property type="entry name" value="TYROSYL-TRNA SYNTHETASE"/>
    <property type="match status" value="1"/>
</dbReference>
<keyword evidence="3 9" id="KW-0547">Nucleotide-binding</keyword>
<comment type="similarity">
    <text evidence="9">Belongs to the class-I aminoacyl-tRNA synthetase family. TyrS type 2 subfamily.</text>
</comment>
<dbReference type="CDD" id="cd00165">
    <property type="entry name" value="S4"/>
    <property type="match status" value="1"/>
</dbReference>
<feature type="domain" description="RNA-binding S4" evidence="11">
    <location>
        <begin position="331"/>
        <end position="394"/>
    </location>
</feature>
<evidence type="ECO:0000256" key="10">
    <source>
        <dbReference type="PROSITE-ProRule" id="PRU00182"/>
    </source>
</evidence>
<evidence type="ECO:0000313" key="13">
    <source>
        <dbReference type="Proteomes" id="UP000178880"/>
    </source>
</evidence>
<comment type="catalytic activity">
    <reaction evidence="8 9">
        <text>tRNA(Tyr) + L-tyrosine + ATP = L-tyrosyl-tRNA(Tyr) + AMP + diphosphate + H(+)</text>
        <dbReference type="Rhea" id="RHEA:10220"/>
        <dbReference type="Rhea" id="RHEA-COMP:9706"/>
        <dbReference type="Rhea" id="RHEA-COMP:9707"/>
        <dbReference type="ChEBI" id="CHEBI:15378"/>
        <dbReference type="ChEBI" id="CHEBI:30616"/>
        <dbReference type="ChEBI" id="CHEBI:33019"/>
        <dbReference type="ChEBI" id="CHEBI:58315"/>
        <dbReference type="ChEBI" id="CHEBI:78442"/>
        <dbReference type="ChEBI" id="CHEBI:78536"/>
        <dbReference type="ChEBI" id="CHEBI:456215"/>
        <dbReference type="EC" id="6.1.1.1"/>
    </reaction>
</comment>
<dbReference type="Gene3D" id="1.10.240.10">
    <property type="entry name" value="Tyrosyl-Transfer RNA Synthetase"/>
    <property type="match status" value="1"/>
</dbReference>
<dbReference type="SMART" id="SM00363">
    <property type="entry name" value="S4"/>
    <property type="match status" value="1"/>
</dbReference>
<dbReference type="Pfam" id="PF00579">
    <property type="entry name" value="tRNA-synt_1b"/>
    <property type="match status" value="1"/>
</dbReference>
<dbReference type="AlphaFoldDB" id="A0A1G2CED9"/>
<dbReference type="SUPFAM" id="SSF52374">
    <property type="entry name" value="Nucleotidylyl transferase"/>
    <property type="match status" value="1"/>
</dbReference>
<comment type="subunit">
    <text evidence="9">Homodimer.</text>
</comment>
<dbReference type="PROSITE" id="PS00178">
    <property type="entry name" value="AA_TRNA_LIGASE_I"/>
    <property type="match status" value="1"/>
</dbReference>
<keyword evidence="7 9" id="KW-0030">Aminoacyl-tRNA synthetase</keyword>
<gene>
    <name evidence="9" type="primary">tyrS</name>
    <name evidence="12" type="ORF">A2945_02085</name>
</gene>
<dbReference type="Proteomes" id="UP000178880">
    <property type="component" value="Unassembled WGS sequence"/>
</dbReference>
<keyword evidence="2 9" id="KW-0436">Ligase</keyword>
<proteinExistence type="inferred from homology"/>
<comment type="subcellular location">
    <subcellularLocation>
        <location evidence="9">Cytoplasm</location>
    </subcellularLocation>
</comment>
<dbReference type="HAMAP" id="MF_02007">
    <property type="entry name" value="Tyr_tRNA_synth_type2"/>
    <property type="match status" value="1"/>
</dbReference>